<evidence type="ECO:0000256" key="7">
    <source>
        <dbReference type="ARBA" id="ARBA00023065"/>
    </source>
</evidence>
<feature type="transmembrane region" description="Helical" evidence="9">
    <location>
        <begin position="44"/>
        <end position="61"/>
    </location>
</feature>
<proteinExistence type="inferred from homology"/>
<feature type="transmembrane region" description="Helical" evidence="9">
    <location>
        <begin position="142"/>
        <end position="165"/>
    </location>
</feature>
<feature type="transmembrane region" description="Helical" evidence="9">
    <location>
        <begin position="248"/>
        <end position="269"/>
    </location>
</feature>
<dbReference type="GO" id="GO:0030001">
    <property type="term" value="P:metal ion transport"/>
    <property type="evidence" value="ECO:0007669"/>
    <property type="project" value="UniProtKB-ARBA"/>
</dbReference>
<feature type="transmembrane region" description="Helical" evidence="9">
    <location>
        <begin position="344"/>
        <end position="367"/>
    </location>
</feature>
<feature type="transmembrane region" description="Helical" evidence="9">
    <location>
        <begin position="73"/>
        <end position="97"/>
    </location>
</feature>
<feature type="transmembrane region" description="Helical" evidence="9">
    <location>
        <begin position="410"/>
        <end position="435"/>
    </location>
</feature>
<reference evidence="10" key="1">
    <citation type="journal article" date="2014" name="Int. J. Syst. Evol. Microbiol.">
        <title>Complete genome sequence of Corynebacterium casei LMG S-19264T (=DSM 44701T), isolated from a smear-ripened cheese.</title>
        <authorList>
            <consortium name="US DOE Joint Genome Institute (JGI-PGF)"/>
            <person name="Walter F."/>
            <person name="Albersmeier A."/>
            <person name="Kalinowski J."/>
            <person name="Ruckert C."/>
        </authorList>
    </citation>
    <scope>NUCLEOTIDE SEQUENCE</scope>
    <source>
        <strain evidence="10">CGMCC 1.14988</strain>
    </source>
</reference>
<dbReference type="OrthoDB" id="9810952at2"/>
<evidence type="ECO:0000313" key="10">
    <source>
        <dbReference type="EMBL" id="GGI08917.1"/>
    </source>
</evidence>
<evidence type="ECO:0000256" key="5">
    <source>
        <dbReference type="ARBA" id="ARBA00022692"/>
    </source>
</evidence>
<keyword evidence="4" id="KW-1003">Cell membrane</keyword>
<sequence length="502" mass="53427">MSLRPDGRDLRIIGFYLGKIAMALALMMALPLLVAVPLGEWDSATALLAGVGIAAVVWQMAEWRLQTRASLTWAHGTVVVALAWLVGSLLAAVPLFLSGHFGDFLDAWFEAMSGLTTSGLSVVQDVDHLSYSMNFYRHLTHFAGGQGIVIVALSLFTAGGAQIGTLYVAEGRDERIVPSVVRTARFIYLIAGAYLLAGTLALFAAMSAAGLGGWRGLWHAVNIFFAAFDTGGFSPYSSSIAYYHSLGVESVVMVLMVAGTMSFALHYALWNGRHRELLRNLEVRTITLTLAAFSVLALYGLARAGTYTGTAGLFRKGFFTMLSAHSGTGFAVNAGTLYVTDWGVLAPAAVVAVMALGGMAGSTAGGIKALRIGLTVKGLLREVERLLRPESAVTVATYHSGKRRILQPPALIAATTVLLLYVLTYLAGALVGLLYGQWEVTETIFESVSAAANVGLSVGITGPDMPRGLQVTYLLQMWLGRLEFMAAFALVGYGVSLVGRRR</sequence>
<feature type="transmembrane region" description="Helical" evidence="9">
    <location>
        <begin position="12"/>
        <end position="38"/>
    </location>
</feature>
<evidence type="ECO:0000256" key="9">
    <source>
        <dbReference type="SAM" id="Phobius"/>
    </source>
</evidence>
<dbReference type="GO" id="GO:0005886">
    <property type="term" value="C:plasma membrane"/>
    <property type="evidence" value="ECO:0007669"/>
    <property type="project" value="UniProtKB-SubCell"/>
</dbReference>
<keyword evidence="6 9" id="KW-1133">Transmembrane helix</keyword>
<feature type="transmembrane region" description="Helical" evidence="9">
    <location>
        <begin position="281"/>
        <end position="301"/>
    </location>
</feature>
<dbReference type="InterPro" id="IPR003445">
    <property type="entry name" value="Cat_transpt"/>
</dbReference>
<comment type="caution">
    <text evidence="10">The sequence shown here is derived from an EMBL/GenBank/DDBJ whole genome shotgun (WGS) entry which is preliminary data.</text>
</comment>
<evidence type="ECO:0000313" key="11">
    <source>
        <dbReference type="Proteomes" id="UP000650511"/>
    </source>
</evidence>
<keyword evidence="5 9" id="KW-0812">Transmembrane</keyword>
<keyword evidence="3" id="KW-0813">Transport</keyword>
<dbReference type="Proteomes" id="UP000650511">
    <property type="component" value="Unassembled WGS sequence"/>
</dbReference>
<comment type="similarity">
    <text evidence="2">Belongs to the TrkH potassium transport family.</text>
</comment>
<dbReference type="AlphaFoldDB" id="A0A8J3AGJ1"/>
<comment type="subcellular location">
    <subcellularLocation>
        <location evidence="1">Cell membrane</location>
        <topology evidence="1">Multi-pass membrane protein</topology>
    </subcellularLocation>
</comment>
<evidence type="ECO:0000256" key="3">
    <source>
        <dbReference type="ARBA" id="ARBA00022448"/>
    </source>
</evidence>
<evidence type="ECO:0000256" key="8">
    <source>
        <dbReference type="ARBA" id="ARBA00023136"/>
    </source>
</evidence>
<keyword evidence="11" id="KW-1185">Reference proteome</keyword>
<evidence type="ECO:0000256" key="4">
    <source>
        <dbReference type="ARBA" id="ARBA00022475"/>
    </source>
</evidence>
<evidence type="ECO:0000256" key="2">
    <source>
        <dbReference type="ARBA" id="ARBA00009137"/>
    </source>
</evidence>
<dbReference type="EMBL" id="BMHA01000013">
    <property type="protein sequence ID" value="GGI08917.1"/>
    <property type="molecule type" value="Genomic_DNA"/>
</dbReference>
<dbReference type="Pfam" id="PF02386">
    <property type="entry name" value="TrkH"/>
    <property type="match status" value="1"/>
</dbReference>
<keyword evidence="7" id="KW-0406">Ion transport</keyword>
<name>A0A8J3AGJ1_9ACTN</name>
<organism evidence="10 11">
    <name type="scientific">Egicoccus halophilus</name>
    <dbReference type="NCBI Taxonomy" id="1670830"/>
    <lineage>
        <taxon>Bacteria</taxon>
        <taxon>Bacillati</taxon>
        <taxon>Actinomycetota</taxon>
        <taxon>Nitriliruptoria</taxon>
        <taxon>Egicoccales</taxon>
        <taxon>Egicoccaceae</taxon>
        <taxon>Egicoccus</taxon>
    </lineage>
</organism>
<dbReference type="RefSeq" id="WP_130648745.1">
    <property type="nucleotide sequence ID" value="NZ_BMHA01000013.1"/>
</dbReference>
<dbReference type="GO" id="GO:0008324">
    <property type="term" value="F:monoatomic cation transmembrane transporter activity"/>
    <property type="evidence" value="ECO:0007669"/>
    <property type="project" value="InterPro"/>
</dbReference>
<gene>
    <name evidence="10" type="ORF">GCM10011354_31480</name>
</gene>
<dbReference type="PANTHER" id="PTHR32024">
    <property type="entry name" value="TRK SYSTEM POTASSIUM UPTAKE PROTEIN TRKG-RELATED"/>
    <property type="match status" value="1"/>
</dbReference>
<protein>
    <submittedName>
        <fullName evidence="10">Potassium transporter</fullName>
    </submittedName>
</protein>
<feature type="transmembrane region" description="Helical" evidence="9">
    <location>
        <begin position="186"/>
        <end position="211"/>
    </location>
</feature>
<keyword evidence="8 9" id="KW-0472">Membrane</keyword>
<feature type="transmembrane region" description="Helical" evidence="9">
    <location>
        <begin position="217"/>
        <end position="236"/>
    </location>
</feature>
<accession>A0A8J3AGJ1</accession>
<dbReference type="PANTHER" id="PTHR32024:SF2">
    <property type="entry name" value="TRK SYSTEM POTASSIUM UPTAKE PROTEIN TRKG-RELATED"/>
    <property type="match status" value="1"/>
</dbReference>
<feature type="transmembrane region" description="Helical" evidence="9">
    <location>
        <begin position="313"/>
        <end position="332"/>
    </location>
</feature>
<evidence type="ECO:0000256" key="6">
    <source>
        <dbReference type="ARBA" id="ARBA00022989"/>
    </source>
</evidence>
<reference evidence="10" key="2">
    <citation type="submission" date="2020-09" db="EMBL/GenBank/DDBJ databases">
        <authorList>
            <person name="Sun Q."/>
            <person name="Zhou Y."/>
        </authorList>
    </citation>
    <scope>NUCLEOTIDE SEQUENCE</scope>
    <source>
        <strain evidence="10">CGMCC 1.14988</strain>
    </source>
</reference>
<feature type="transmembrane region" description="Helical" evidence="9">
    <location>
        <begin position="478"/>
        <end position="499"/>
    </location>
</feature>
<evidence type="ECO:0000256" key="1">
    <source>
        <dbReference type="ARBA" id="ARBA00004651"/>
    </source>
</evidence>